<dbReference type="InterPro" id="IPR018247">
    <property type="entry name" value="EF_Hand_1_Ca_BS"/>
</dbReference>
<dbReference type="InterPro" id="IPR051581">
    <property type="entry name" value="Ca-bind"/>
</dbReference>
<protein>
    <recommendedName>
        <fullName evidence="8">Calmodulin</fullName>
    </recommendedName>
</protein>
<dbReference type="Pfam" id="PF13499">
    <property type="entry name" value="EF-hand_7"/>
    <property type="match status" value="2"/>
</dbReference>
<dbReference type="Gene3D" id="1.10.150.50">
    <property type="entry name" value="Transcription Factor, Ets-1"/>
    <property type="match status" value="1"/>
</dbReference>
<proteinExistence type="predicted"/>
<evidence type="ECO:0000259" key="5">
    <source>
        <dbReference type="PROSITE" id="PS50222"/>
    </source>
</evidence>
<dbReference type="Gene3D" id="1.10.238.10">
    <property type="entry name" value="EF-hand"/>
    <property type="match status" value="2"/>
</dbReference>
<feature type="domain" description="EF-hand" evidence="5">
    <location>
        <begin position="86"/>
        <end position="121"/>
    </location>
</feature>
<dbReference type="SMART" id="SM00054">
    <property type="entry name" value="EFh"/>
    <property type="match status" value="4"/>
</dbReference>
<dbReference type="InterPro" id="IPR002048">
    <property type="entry name" value="EF_hand_dom"/>
</dbReference>
<evidence type="ECO:0000256" key="3">
    <source>
        <dbReference type="ARBA" id="ARBA00022837"/>
    </source>
</evidence>
<name>C1EB61_MICCC</name>
<feature type="domain" description="EF-hand" evidence="5">
    <location>
        <begin position="48"/>
        <end position="83"/>
    </location>
</feature>
<evidence type="ECO:0000259" key="4">
    <source>
        <dbReference type="PROSITE" id="PS50105"/>
    </source>
</evidence>
<feature type="domain" description="EF-hand" evidence="5">
    <location>
        <begin position="134"/>
        <end position="163"/>
    </location>
</feature>
<organism evidence="6 7">
    <name type="scientific">Micromonas commoda (strain RCC299 / NOUM17 / CCMP2709)</name>
    <name type="common">Picoplanktonic green alga</name>
    <dbReference type="NCBI Taxonomy" id="296587"/>
    <lineage>
        <taxon>Eukaryota</taxon>
        <taxon>Viridiplantae</taxon>
        <taxon>Chlorophyta</taxon>
        <taxon>Mamiellophyceae</taxon>
        <taxon>Mamiellales</taxon>
        <taxon>Mamiellaceae</taxon>
        <taxon>Micromonas</taxon>
    </lineage>
</organism>
<evidence type="ECO:0000256" key="2">
    <source>
        <dbReference type="ARBA" id="ARBA00022737"/>
    </source>
</evidence>
<keyword evidence="3" id="KW-0106">Calcium</keyword>
<dbReference type="Proteomes" id="UP000002009">
    <property type="component" value="Chromosome 7"/>
</dbReference>
<dbReference type="SUPFAM" id="SSF47769">
    <property type="entry name" value="SAM/Pointed domain"/>
    <property type="match status" value="1"/>
</dbReference>
<dbReference type="RefSeq" id="XP_002503716.1">
    <property type="nucleotide sequence ID" value="XM_002503670.1"/>
</dbReference>
<dbReference type="PANTHER" id="PTHR34524:SF6">
    <property type="entry name" value="CALCYPHOSINE LIKE"/>
    <property type="match status" value="1"/>
</dbReference>
<dbReference type="KEGG" id="mis:MICPUN_101634"/>
<dbReference type="OrthoDB" id="512447at2759"/>
<sequence>MGDLVFTEQVLRDLFLSLDTSGDGYLSYQELWDGLNGSDVDWDELNTEKQLVMDRLWVQADKDGNDRVSFAEFWELIAASRSPTEEEMSRAYEFFKMLDKSGDGLLDRLEIQEGLRDPRIDWTLLGFDADVNERHVFQLADSDGDNRVTFDEFWKVVLKNVSQKEAAKARAAAQMVSLVDFALWSAKDVGDWLEDVGYGQYRSAFEANNIHGYALMRLTFDALPRLQVRDFTHCRGIMSALRRLRGAEPHVMETYEDCMGKTAFHRSVGLTHDHLRTLRMGTGTDFEDEERTIRDDLARPQMIIREAV</sequence>
<reference evidence="6 7" key="1">
    <citation type="journal article" date="2009" name="Science">
        <title>Green evolution and dynamic adaptations revealed by genomes of the marine picoeukaryotes Micromonas.</title>
        <authorList>
            <person name="Worden A.Z."/>
            <person name="Lee J.H."/>
            <person name="Mock T."/>
            <person name="Rouze P."/>
            <person name="Simmons M.P."/>
            <person name="Aerts A.L."/>
            <person name="Allen A.E."/>
            <person name="Cuvelier M.L."/>
            <person name="Derelle E."/>
            <person name="Everett M.V."/>
            <person name="Foulon E."/>
            <person name="Grimwood J."/>
            <person name="Gundlach H."/>
            <person name="Henrissat B."/>
            <person name="Napoli C."/>
            <person name="McDonald S.M."/>
            <person name="Parker M.S."/>
            <person name="Rombauts S."/>
            <person name="Salamov A."/>
            <person name="Von Dassow P."/>
            <person name="Badger J.H."/>
            <person name="Coutinho P.M."/>
            <person name="Demir E."/>
            <person name="Dubchak I."/>
            <person name="Gentemann C."/>
            <person name="Eikrem W."/>
            <person name="Gready J.E."/>
            <person name="John U."/>
            <person name="Lanier W."/>
            <person name="Lindquist E.A."/>
            <person name="Lucas S."/>
            <person name="Mayer K.F."/>
            <person name="Moreau H."/>
            <person name="Not F."/>
            <person name="Otillar R."/>
            <person name="Panaud O."/>
            <person name="Pangilinan J."/>
            <person name="Paulsen I."/>
            <person name="Piegu B."/>
            <person name="Poliakov A."/>
            <person name="Robbens S."/>
            <person name="Schmutz J."/>
            <person name="Toulza E."/>
            <person name="Wyss T."/>
            <person name="Zelensky A."/>
            <person name="Zhou K."/>
            <person name="Armbrust E.V."/>
            <person name="Bhattacharya D."/>
            <person name="Goodenough U.W."/>
            <person name="Van de Peer Y."/>
            <person name="Grigoriev I.V."/>
        </authorList>
    </citation>
    <scope>NUCLEOTIDE SEQUENCE [LARGE SCALE GENOMIC DNA]</scope>
    <source>
        <strain evidence="7">RCC299 / NOUM17</strain>
    </source>
</reference>
<dbReference type="InterPro" id="IPR013761">
    <property type="entry name" value="SAM/pointed_sf"/>
</dbReference>
<keyword evidence="2" id="KW-0677">Repeat</keyword>
<dbReference type="GeneID" id="8245360"/>
<dbReference type="GO" id="GO:0005509">
    <property type="term" value="F:calcium ion binding"/>
    <property type="evidence" value="ECO:0007669"/>
    <property type="project" value="InterPro"/>
</dbReference>
<dbReference type="STRING" id="296587.C1EB61"/>
<accession>C1EB61</accession>
<dbReference type="PROSITE" id="PS50222">
    <property type="entry name" value="EF_HAND_2"/>
    <property type="match status" value="4"/>
</dbReference>
<dbReference type="Pfam" id="PF00536">
    <property type="entry name" value="SAM_1"/>
    <property type="match status" value="1"/>
</dbReference>
<keyword evidence="7" id="KW-1185">Reference proteome</keyword>
<dbReference type="PANTHER" id="PTHR34524">
    <property type="entry name" value="CALCYPHOSIN"/>
    <property type="match status" value="1"/>
</dbReference>
<dbReference type="SUPFAM" id="SSF47473">
    <property type="entry name" value="EF-hand"/>
    <property type="match status" value="1"/>
</dbReference>
<evidence type="ECO:0008006" key="8">
    <source>
        <dbReference type="Google" id="ProtNLM"/>
    </source>
</evidence>
<dbReference type="PROSITE" id="PS50105">
    <property type="entry name" value="SAM_DOMAIN"/>
    <property type="match status" value="1"/>
</dbReference>
<dbReference type="AlphaFoldDB" id="C1EB61"/>
<feature type="domain" description="SAM" evidence="4">
    <location>
        <begin position="184"/>
        <end position="247"/>
    </location>
</feature>
<dbReference type="InterPro" id="IPR011992">
    <property type="entry name" value="EF-hand-dom_pair"/>
</dbReference>
<evidence type="ECO:0000313" key="7">
    <source>
        <dbReference type="Proteomes" id="UP000002009"/>
    </source>
</evidence>
<feature type="domain" description="EF-hand" evidence="5">
    <location>
        <begin position="6"/>
        <end position="41"/>
    </location>
</feature>
<dbReference type="EMBL" id="CP001328">
    <property type="protein sequence ID" value="ACO64974.1"/>
    <property type="molecule type" value="Genomic_DNA"/>
</dbReference>
<evidence type="ECO:0000256" key="1">
    <source>
        <dbReference type="ARBA" id="ARBA00022723"/>
    </source>
</evidence>
<dbReference type="InParanoid" id="C1EB61"/>
<dbReference type="PROSITE" id="PS00018">
    <property type="entry name" value="EF_HAND_1"/>
    <property type="match status" value="4"/>
</dbReference>
<dbReference type="OMA" id="AMIMTEI"/>
<dbReference type="CDD" id="cd00051">
    <property type="entry name" value="EFh"/>
    <property type="match status" value="1"/>
</dbReference>
<dbReference type="InterPro" id="IPR001660">
    <property type="entry name" value="SAM"/>
</dbReference>
<evidence type="ECO:0000313" key="6">
    <source>
        <dbReference type="EMBL" id="ACO64974.1"/>
    </source>
</evidence>
<keyword evidence="1" id="KW-0479">Metal-binding</keyword>
<dbReference type="SMART" id="SM00454">
    <property type="entry name" value="SAM"/>
    <property type="match status" value="1"/>
</dbReference>
<gene>
    <name evidence="6" type="ORF">MICPUN_101634</name>
</gene>